<feature type="compositionally biased region" description="Basic and acidic residues" evidence="6">
    <location>
        <begin position="155"/>
        <end position="167"/>
    </location>
</feature>
<proteinExistence type="predicted"/>
<dbReference type="InterPro" id="IPR006155">
    <property type="entry name" value="Josephin"/>
</dbReference>
<evidence type="ECO:0000256" key="2">
    <source>
        <dbReference type="ARBA" id="ARBA00012759"/>
    </source>
</evidence>
<feature type="non-terminal residue" evidence="8">
    <location>
        <position position="1"/>
    </location>
</feature>
<keyword evidence="5" id="KW-0378">Hydrolase</keyword>
<evidence type="ECO:0000256" key="6">
    <source>
        <dbReference type="SAM" id="MobiDB-lite"/>
    </source>
</evidence>
<evidence type="ECO:0000256" key="3">
    <source>
        <dbReference type="ARBA" id="ARBA00022670"/>
    </source>
</evidence>
<feature type="region of interest" description="Disordered" evidence="6">
    <location>
        <begin position="136"/>
        <end position="195"/>
    </location>
</feature>
<evidence type="ECO:0000313" key="9">
    <source>
        <dbReference type="Proteomes" id="UP000601435"/>
    </source>
</evidence>
<dbReference type="GO" id="GO:0016579">
    <property type="term" value="P:protein deubiquitination"/>
    <property type="evidence" value="ECO:0007669"/>
    <property type="project" value="InterPro"/>
</dbReference>
<keyword evidence="3" id="KW-0645">Protease</keyword>
<dbReference type="GO" id="GO:0006508">
    <property type="term" value="P:proteolysis"/>
    <property type="evidence" value="ECO:0007669"/>
    <property type="project" value="UniProtKB-KW"/>
</dbReference>
<accession>A0A813AYM4</accession>
<dbReference type="EC" id="3.4.19.12" evidence="2"/>
<protein>
    <recommendedName>
        <fullName evidence="2">ubiquitinyl hydrolase 1</fullName>
        <ecNumber evidence="2">3.4.19.12</ecNumber>
    </recommendedName>
</protein>
<comment type="catalytic activity">
    <reaction evidence="1">
        <text>Thiol-dependent hydrolysis of ester, thioester, amide, peptide and isopeptide bonds formed by the C-terminal Gly of ubiquitin (a 76-residue protein attached to proteins as an intracellular targeting signal).</text>
        <dbReference type="EC" id="3.4.19.12"/>
    </reaction>
</comment>
<comment type="caution">
    <text evidence="8">The sequence shown here is derived from an EMBL/GenBank/DDBJ whole genome shotgun (WGS) entry which is preliminary data.</text>
</comment>
<name>A0A813AYM4_9DINO</name>
<evidence type="ECO:0000256" key="4">
    <source>
        <dbReference type="ARBA" id="ARBA00022786"/>
    </source>
</evidence>
<evidence type="ECO:0000313" key="8">
    <source>
        <dbReference type="EMBL" id="CAE7884682.1"/>
    </source>
</evidence>
<keyword evidence="9" id="KW-1185">Reference proteome</keyword>
<sequence>CGLDATVETALRVVAMYTPKQSRPRFILRPQKNRTSSLQVRVEGTRGTTSAKILGQTDITSCRDDTRLKGWFRRLGLDPEWGRAWLLEVQVWSPDIKKVTERGAPAWSQSKAQQDEQSWSCPQCSAKVPDIQSAIKAHKRKCPAKPKPRAKRKSKADAEPAAKRLLEESCQSPPVPELDRTGAPERDSREASTQPERFFERQVQLRCGIHALNNALGFHLVNAQDMVYAADAFLFENPELADNVQDHLRPEGDYSFEVMSMVLRTKAMEAFGQLRWQMEDRRARNIKDLEGCVGAVQHRSGRHWVALRRSRETFLFLDSLEAQPRDLTVGQLEEILSSHPTYAVSRL</sequence>
<dbReference type="Proteomes" id="UP000601435">
    <property type="component" value="Unassembled WGS sequence"/>
</dbReference>
<dbReference type="OrthoDB" id="435673at2759"/>
<evidence type="ECO:0000259" key="7">
    <source>
        <dbReference type="Pfam" id="PF02099"/>
    </source>
</evidence>
<dbReference type="Pfam" id="PF02099">
    <property type="entry name" value="Josephin"/>
    <property type="match status" value="1"/>
</dbReference>
<feature type="compositionally biased region" description="Basic residues" evidence="6">
    <location>
        <begin position="136"/>
        <end position="154"/>
    </location>
</feature>
<organism evidence="8 9">
    <name type="scientific">Symbiodinium necroappetens</name>
    <dbReference type="NCBI Taxonomy" id="1628268"/>
    <lineage>
        <taxon>Eukaryota</taxon>
        <taxon>Sar</taxon>
        <taxon>Alveolata</taxon>
        <taxon>Dinophyceae</taxon>
        <taxon>Suessiales</taxon>
        <taxon>Symbiodiniaceae</taxon>
        <taxon>Symbiodinium</taxon>
    </lineage>
</organism>
<evidence type="ECO:0000256" key="1">
    <source>
        <dbReference type="ARBA" id="ARBA00000707"/>
    </source>
</evidence>
<reference evidence="8" key="1">
    <citation type="submission" date="2021-02" db="EMBL/GenBank/DDBJ databases">
        <authorList>
            <person name="Dougan E. K."/>
            <person name="Rhodes N."/>
            <person name="Thang M."/>
            <person name="Chan C."/>
        </authorList>
    </citation>
    <scope>NUCLEOTIDE SEQUENCE</scope>
</reference>
<dbReference type="GO" id="GO:0004843">
    <property type="term" value="F:cysteine-type deubiquitinase activity"/>
    <property type="evidence" value="ECO:0007669"/>
    <property type="project" value="UniProtKB-EC"/>
</dbReference>
<dbReference type="Gene3D" id="3.90.70.40">
    <property type="match status" value="1"/>
</dbReference>
<feature type="domain" description="Josephin" evidence="7">
    <location>
        <begin position="206"/>
        <end position="338"/>
    </location>
</feature>
<feature type="compositionally biased region" description="Basic and acidic residues" evidence="6">
    <location>
        <begin position="177"/>
        <end position="190"/>
    </location>
</feature>
<keyword evidence="4" id="KW-0833">Ubl conjugation pathway</keyword>
<dbReference type="AlphaFoldDB" id="A0A813AYM4"/>
<dbReference type="EMBL" id="CAJNJA010065079">
    <property type="protein sequence ID" value="CAE7884682.1"/>
    <property type="molecule type" value="Genomic_DNA"/>
</dbReference>
<evidence type="ECO:0000256" key="5">
    <source>
        <dbReference type="ARBA" id="ARBA00022801"/>
    </source>
</evidence>
<gene>
    <name evidence="8" type="primary">prmt1</name>
    <name evidence="8" type="ORF">SNEC2469_LOCUS29196</name>
</gene>